<dbReference type="InterPro" id="IPR001387">
    <property type="entry name" value="Cro/C1-type_HTH"/>
</dbReference>
<comment type="caution">
    <text evidence="2">The sequence shown here is derived from an EMBL/GenBank/DDBJ whole genome shotgun (WGS) entry which is preliminary data.</text>
</comment>
<evidence type="ECO:0000313" key="3">
    <source>
        <dbReference type="Proteomes" id="UP000256845"/>
    </source>
</evidence>
<evidence type="ECO:0000259" key="1">
    <source>
        <dbReference type="PROSITE" id="PS50943"/>
    </source>
</evidence>
<dbReference type="Gene3D" id="1.10.260.40">
    <property type="entry name" value="lambda repressor-like DNA-binding domains"/>
    <property type="match status" value="1"/>
</dbReference>
<dbReference type="PROSITE" id="PS50943">
    <property type="entry name" value="HTH_CROC1"/>
    <property type="match status" value="1"/>
</dbReference>
<dbReference type="InterPro" id="IPR010982">
    <property type="entry name" value="Lambda_DNA-bd_dom_sf"/>
</dbReference>
<dbReference type="OrthoDB" id="9797172at2"/>
<dbReference type="SMART" id="SM00530">
    <property type="entry name" value="HTH_XRE"/>
    <property type="match status" value="1"/>
</dbReference>
<dbReference type="EMBL" id="QRDW01000001">
    <property type="protein sequence ID" value="RED53704.1"/>
    <property type="molecule type" value="Genomic_DNA"/>
</dbReference>
<dbReference type="GO" id="GO:0003677">
    <property type="term" value="F:DNA binding"/>
    <property type="evidence" value="ECO:0007669"/>
    <property type="project" value="InterPro"/>
</dbReference>
<evidence type="ECO:0000313" key="2">
    <source>
        <dbReference type="EMBL" id="RED53704.1"/>
    </source>
</evidence>
<dbReference type="CDD" id="cd00093">
    <property type="entry name" value="HTH_XRE"/>
    <property type="match status" value="1"/>
</dbReference>
<proteinExistence type="predicted"/>
<name>A0A3D9HW17_9PROT</name>
<reference evidence="2" key="1">
    <citation type="submission" date="2018-07" db="EMBL/GenBank/DDBJ databases">
        <title>Genomic Encyclopedia of Type Strains, Phase III (KMG-III): the genomes of soil and plant-associated and newly described type strains.</title>
        <authorList>
            <person name="Whitman W."/>
        </authorList>
    </citation>
    <scope>NUCLEOTIDE SEQUENCE [LARGE SCALE GENOMIC DNA]</scope>
    <source>
        <strain evidence="2">CECT 8488</strain>
    </source>
</reference>
<dbReference type="SUPFAM" id="SSF47413">
    <property type="entry name" value="lambda repressor-like DNA-binding domains"/>
    <property type="match status" value="1"/>
</dbReference>
<accession>A0A3D9HW17</accession>
<keyword evidence="3" id="KW-1185">Reference proteome</keyword>
<feature type="domain" description="HTH cro/C1-type" evidence="1">
    <location>
        <begin position="13"/>
        <end position="67"/>
    </location>
</feature>
<dbReference type="AlphaFoldDB" id="A0A3D9HW17"/>
<dbReference type="RefSeq" id="WP_115934819.1">
    <property type="nucleotide sequence ID" value="NZ_QRDW01000001.1"/>
</dbReference>
<protein>
    <submittedName>
        <fullName evidence="2">Transcriptional regulator with XRE-family HTH domain</fullName>
    </submittedName>
</protein>
<dbReference type="Pfam" id="PF01381">
    <property type="entry name" value="HTH_3"/>
    <property type="match status" value="1"/>
</dbReference>
<sequence length="113" mass="12718">MPHPTDVFVGRKVREARALRGMSQEQLAAHLGVSFQQVQKYEKGTNRIGSSRLWDISQAVEQPISFFFDGLNDRSFDQPVELSASAIKLAKKIADMPSDARRPLLNFLNVVMD</sequence>
<dbReference type="Proteomes" id="UP000256845">
    <property type="component" value="Unassembled WGS sequence"/>
</dbReference>
<organism evidence="2 3">
    <name type="scientific">Aestuariispira insulae</name>
    <dbReference type="NCBI Taxonomy" id="1461337"/>
    <lineage>
        <taxon>Bacteria</taxon>
        <taxon>Pseudomonadati</taxon>
        <taxon>Pseudomonadota</taxon>
        <taxon>Alphaproteobacteria</taxon>
        <taxon>Rhodospirillales</taxon>
        <taxon>Kiloniellaceae</taxon>
        <taxon>Aestuariispira</taxon>
    </lineage>
</organism>
<gene>
    <name evidence="2" type="ORF">DFP90_101498</name>
</gene>